<dbReference type="OrthoDB" id="8061355at2759"/>
<accession>A0A9J6FWZ7</accession>
<keyword evidence="2" id="KW-1185">Reference proteome</keyword>
<dbReference type="SUPFAM" id="SSF52540">
    <property type="entry name" value="P-loop containing nucleoside triphosphate hydrolases"/>
    <property type="match status" value="1"/>
</dbReference>
<dbReference type="Proteomes" id="UP000821853">
    <property type="component" value="Chromosome 2"/>
</dbReference>
<dbReference type="PANTHER" id="PTHR19229">
    <property type="entry name" value="ATP-BINDING CASSETTE TRANSPORTER SUBFAMILY A ABCA"/>
    <property type="match status" value="1"/>
</dbReference>
<dbReference type="GO" id="GO:0140359">
    <property type="term" value="F:ABC-type transporter activity"/>
    <property type="evidence" value="ECO:0007669"/>
    <property type="project" value="InterPro"/>
</dbReference>
<organism evidence="1 2">
    <name type="scientific">Haemaphysalis longicornis</name>
    <name type="common">Bush tick</name>
    <dbReference type="NCBI Taxonomy" id="44386"/>
    <lineage>
        <taxon>Eukaryota</taxon>
        <taxon>Metazoa</taxon>
        <taxon>Ecdysozoa</taxon>
        <taxon>Arthropoda</taxon>
        <taxon>Chelicerata</taxon>
        <taxon>Arachnida</taxon>
        <taxon>Acari</taxon>
        <taxon>Parasitiformes</taxon>
        <taxon>Ixodida</taxon>
        <taxon>Ixodoidea</taxon>
        <taxon>Ixodidae</taxon>
        <taxon>Haemaphysalinae</taxon>
        <taxon>Haemaphysalis</taxon>
    </lineage>
</organism>
<name>A0A9J6FWZ7_HAELO</name>
<reference evidence="1 2" key="1">
    <citation type="journal article" date="2020" name="Cell">
        <title>Large-Scale Comparative Analyses of Tick Genomes Elucidate Their Genetic Diversity and Vector Capacities.</title>
        <authorList>
            <consortium name="Tick Genome and Microbiome Consortium (TIGMIC)"/>
            <person name="Jia N."/>
            <person name="Wang J."/>
            <person name="Shi W."/>
            <person name="Du L."/>
            <person name="Sun Y."/>
            <person name="Zhan W."/>
            <person name="Jiang J.F."/>
            <person name="Wang Q."/>
            <person name="Zhang B."/>
            <person name="Ji P."/>
            <person name="Bell-Sakyi L."/>
            <person name="Cui X.M."/>
            <person name="Yuan T.T."/>
            <person name="Jiang B.G."/>
            <person name="Yang W.F."/>
            <person name="Lam T.T."/>
            <person name="Chang Q.C."/>
            <person name="Ding S.J."/>
            <person name="Wang X.J."/>
            <person name="Zhu J.G."/>
            <person name="Ruan X.D."/>
            <person name="Zhao L."/>
            <person name="Wei J.T."/>
            <person name="Ye R.Z."/>
            <person name="Que T.C."/>
            <person name="Du C.H."/>
            <person name="Zhou Y.H."/>
            <person name="Cheng J.X."/>
            <person name="Dai P.F."/>
            <person name="Guo W.B."/>
            <person name="Han X.H."/>
            <person name="Huang E.J."/>
            <person name="Li L.F."/>
            <person name="Wei W."/>
            <person name="Gao Y.C."/>
            <person name="Liu J.Z."/>
            <person name="Shao H.Z."/>
            <person name="Wang X."/>
            <person name="Wang C.C."/>
            <person name="Yang T.C."/>
            <person name="Huo Q.B."/>
            <person name="Li W."/>
            <person name="Chen H.Y."/>
            <person name="Chen S.E."/>
            <person name="Zhou L.G."/>
            <person name="Ni X.B."/>
            <person name="Tian J.H."/>
            <person name="Sheng Y."/>
            <person name="Liu T."/>
            <person name="Pan Y.S."/>
            <person name="Xia L.Y."/>
            <person name="Li J."/>
            <person name="Zhao F."/>
            <person name="Cao W.C."/>
        </authorList>
    </citation>
    <scope>NUCLEOTIDE SEQUENCE [LARGE SCALE GENOMIC DNA]</scope>
    <source>
        <strain evidence="1">HaeL-2018</strain>
    </source>
</reference>
<dbReference type="PANTHER" id="PTHR19229:SF250">
    <property type="entry name" value="ABC TRANSPORTER DOMAIN-CONTAINING PROTEIN-RELATED"/>
    <property type="match status" value="1"/>
</dbReference>
<dbReference type="GO" id="GO:0005319">
    <property type="term" value="F:lipid transporter activity"/>
    <property type="evidence" value="ECO:0007669"/>
    <property type="project" value="TreeGrafter"/>
</dbReference>
<dbReference type="InterPro" id="IPR027417">
    <property type="entry name" value="P-loop_NTPase"/>
</dbReference>
<evidence type="ECO:0000313" key="1">
    <source>
        <dbReference type="EMBL" id="KAH9367770.1"/>
    </source>
</evidence>
<proteinExistence type="predicted"/>
<dbReference type="InterPro" id="IPR026082">
    <property type="entry name" value="ABCA"/>
</dbReference>
<dbReference type="GO" id="GO:0016020">
    <property type="term" value="C:membrane"/>
    <property type="evidence" value="ECO:0007669"/>
    <property type="project" value="InterPro"/>
</dbReference>
<dbReference type="AlphaFoldDB" id="A0A9J6FWZ7"/>
<evidence type="ECO:0000313" key="2">
    <source>
        <dbReference type="Proteomes" id="UP000821853"/>
    </source>
</evidence>
<comment type="caution">
    <text evidence="1">The sequence shown here is derived from an EMBL/GenBank/DDBJ whole genome shotgun (WGS) entry which is preliminary data.</text>
</comment>
<dbReference type="OMA" id="SFWHLIN"/>
<protein>
    <recommendedName>
        <fullName evidence="3">ABC transporter ATP-binding protein</fullName>
    </recommendedName>
</protein>
<dbReference type="EMBL" id="JABSTR010000004">
    <property type="protein sequence ID" value="KAH9367770.1"/>
    <property type="molecule type" value="Genomic_DNA"/>
</dbReference>
<dbReference type="Gene3D" id="3.40.50.300">
    <property type="entry name" value="P-loop containing nucleotide triphosphate hydrolases"/>
    <property type="match status" value="1"/>
</dbReference>
<gene>
    <name evidence="1" type="ORF">HPB48_014055</name>
</gene>
<evidence type="ECO:0008006" key="3">
    <source>
        <dbReference type="Google" id="ProtNLM"/>
    </source>
</evidence>
<sequence>MDPEMRRSFWHLINKLRGKSTILVTTHHMEEADAIADRIIVMHSGKIICSGSPTFLKEACGVGYKLHVGKAETGLKSNEVLALIRQTVPLAVIERELDDEISIALHTFDSTGFEAMFRQLEQGATWMGIKSLSVSAATMNDAYIK</sequence>
<dbReference type="VEuPathDB" id="VectorBase:HLOH_056967"/>